<dbReference type="InterPro" id="IPR000659">
    <property type="entry name" value="Pyridox_Oxase"/>
</dbReference>
<dbReference type="InterPro" id="IPR011576">
    <property type="entry name" value="Pyridox_Oxase_N"/>
</dbReference>
<feature type="domain" description="Pyridoxamine 5'-phosphate oxidase N-terminal" evidence="5">
    <location>
        <begin position="42"/>
        <end position="128"/>
    </location>
</feature>
<dbReference type="InterPro" id="IPR012349">
    <property type="entry name" value="Split_barrel_FMN-bd"/>
</dbReference>
<keyword evidence="4" id="KW-0560">Oxidoreductase</keyword>
<dbReference type="PANTHER" id="PTHR10851:SF0">
    <property type="entry name" value="PYRIDOXINE-5'-PHOSPHATE OXIDASE"/>
    <property type="match status" value="1"/>
</dbReference>
<evidence type="ECO:0000256" key="1">
    <source>
        <dbReference type="ARBA" id="ARBA00001917"/>
    </source>
</evidence>
<dbReference type="PANTHER" id="PTHR10851">
    <property type="entry name" value="PYRIDOXINE-5-PHOSPHATE OXIDASE"/>
    <property type="match status" value="1"/>
</dbReference>
<dbReference type="SUPFAM" id="SSF50475">
    <property type="entry name" value="FMN-binding split barrel"/>
    <property type="match status" value="1"/>
</dbReference>
<evidence type="ECO:0000313" key="7">
    <source>
        <dbReference type="Proteomes" id="UP001071110"/>
    </source>
</evidence>
<keyword evidence="3" id="KW-0288">FMN</keyword>
<keyword evidence="7" id="KW-1185">Reference proteome</keyword>
<evidence type="ECO:0000259" key="5">
    <source>
        <dbReference type="Pfam" id="PF01243"/>
    </source>
</evidence>
<reference evidence="6" key="1">
    <citation type="submission" date="2022-08" db="EMBL/GenBank/DDBJ databases">
        <title>Corynebacterium sp. nov., isolated from clinical breast specimens.</title>
        <authorList>
            <person name="Zhang T."/>
        </authorList>
    </citation>
    <scope>NUCLEOTIDE SEQUENCE</scope>
    <source>
        <strain evidence="6">CCUG 57942</strain>
    </source>
</reference>
<organism evidence="6 7">
    <name type="scientific">Corynebacterium pilbarense</name>
    <dbReference type="NCBI Taxonomy" id="1288393"/>
    <lineage>
        <taxon>Bacteria</taxon>
        <taxon>Bacillati</taxon>
        <taxon>Actinomycetota</taxon>
        <taxon>Actinomycetes</taxon>
        <taxon>Mycobacteriales</taxon>
        <taxon>Corynebacteriaceae</taxon>
        <taxon>Corynebacterium</taxon>
    </lineage>
</organism>
<dbReference type="EMBL" id="JANRML010000003">
    <property type="protein sequence ID" value="MCZ2220610.1"/>
    <property type="molecule type" value="Genomic_DNA"/>
</dbReference>
<protein>
    <submittedName>
        <fullName evidence="6">Pyridoxamine 5'-phosphate oxidase family protein</fullName>
    </submittedName>
</protein>
<evidence type="ECO:0000256" key="2">
    <source>
        <dbReference type="ARBA" id="ARBA00022630"/>
    </source>
</evidence>
<name>A0A9Q4IGS6_9CORY</name>
<dbReference type="GO" id="GO:0010181">
    <property type="term" value="F:FMN binding"/>
    <property type="evidence" value="ECO:0007669"/>
    <property type="project" value="InterPro"/>
</dbReference>
<dbReference type="Pfam" id="PF01243">
    <property type="entry name" value="PNPOx_N"/>
    <property type="match status" value="1"/>
</dbReference>
<comment type="cofactor">
    <cofactor evidence="1">
        <name>FMN</name>
        <dbReference type="ChEBI" id="CHEBI:58210"/>
    </cofactor>
</comment>
<dbReference type="AlphaFoldDB" id="A0A9Q4IGS6"/>
<dbReference type="GO" id="GO:0008615">
    <property type="term" value="P:pyridoxine biosynthetic process"/>
    <property type="evidence" value="ECO:0007669"/>
    <property type="project" value="InterPro"/>
</dbReference>
<dbReference type="Gene3D" id="2.30.110.10">
    <property type="entry name" value="Electron Transport, Fmn-binding Protein, Chain A"/>
    <property type="match status" value="1"/>
</dbReference>
<dbReference type="RefSeq" id="WP_239219084.1">
    <property type="nucleotide sequence ID" value="NZ_BAABDP010000004.1"/>
</dbReference>
<evidence type="ECO:0000256" key="4">
    <source>
        <dbReference type="ARBA" id="ARBA00023002"/>
    </source>
</evidence>
<keyword evidence="2" id="KW-0285">Flavoprotein</keyword>
<sequence>MIYLSQDYVAGLEKTQTSRIEVDFASLPRDPNVLFAEWFEYAVDAGLRDVSAVSLATVDERGLPEVRIVDLLQLNSDGFHFGTGKRTATVKQLEVSGAAALNFWWQPLRRSVRVKGTAHRKFDGERLNVWCIEPEHFEFFQLWGNREHADKLIYRRDELGDWERIPLPGGV</sequence>
<evidence type="ECO:0000256" key="3">
    <source>
        <dbReference type="ARBA" id="ARBA00022643"/>
    </source>
</evidence>
<dbReference type="Proteomes" id="UP001071110">
    <property type="component" value="Unassembled WGS sequence"/>
</dbReference>
<gene>
    <name evidence="6" type="ORF">NUW87_04385</name>
</gene>
<accession>A0A9Q4IGS6</accession>
<proteinExistence type="predicted"/>
<dbReference type="GO" id="GO:0004733">
    <property type="term" value="F:pyridoxamine phosphate oxidase activity"/>
    <property type="evidence" value="ECO:0007669"/>
    <property type="project" value="InterPro"/>
</dbReference>
<comment type="caution">
    <text evidence="6">The sequence shown here is derived from an EMBL/GenBank/DDBJ whole genome shotgun (WGS) entry which is preliminary data.</text>
</comment>
<evidence type="ECO:0000313" key="6">
    <source>
        <dbReference type="EMBL" id="MCZ2220610.1"/>
    </source>
</evidence>